<organism evidence="4 5">
    <name type="scientific">Ranatra chinensis</name>
    <dbReference type="NCBI Taxonomy" id="642074"/>
    <lineage>
        <taxon>Eukaryota</taxon>
        <taxon>Metazoa</taxon>
        <taxon>Ecdysozoa</taxon>
        <taxon>Arthropoda</taxon>
        <taxon>Hexapoda</taxon>
        <taxon>Insecta</taxon>
        <taxon>Pterygota</taxon>
        <taxon>Neoptera</taxon>
        <taxon>Paraneoptera</taxon>
        <taxon>Hemiptera</taxon>
        <taxon>Heteroptera</taxon>
        <taxon>Panheteroptera</taxon>
        <taxon>Nepomorpha</taxon>
        <taxon>Nepidae</taxon>
        <taxon>Ranatrinae</taxon>
        <taxon>Ranatra</taxon>
    </lineage>
</organism>
<evidence type="ECO:0000313" key="5">
    <source>
        <dbReference type="Proteomes" id="UP001558652"/>
    </source>
</evidence>
<dbReference type="EMBL" id="JBFDAA010000017">
    <property type="protein sequence ID" value="KAL1116895.1"/>
    <property type="molecule type" value="Genomic_DNA"/>
</dbReference>
<sequence length="165" mass="18257">MSSAPPQDIFRDTPIRYLGYANEIGEAFRAVVHRRWVNLSYGVASGYVLCDAGSKAWNSWSKSDPCDSGRWRGAAVAGTDALIWQAFASVIIPGFTINRICAGTRWTIRRAYPYLPCRVTRNAKWITVLVGLASIPYIIHPIDELVTAAMDASIRPIMHSKGPCK</sequence>
<accession>A0ABD0Y1S4</accession>
<evidence type="ECO:0000256" key="3">
    <source>
        <dbReference type="ARBA" id="ARBA00029631"/>
    </source>
</evidence>
<dbReference type="InterPro" id="IPR019560">
    <property type="entry name" value="Mitochondrial_18_kDa_protein"/>
</dbReference>
<keyword evidence="5" id="KW-1185">Reference proteome</keyword>
<dbReference type="Pfam" id="PF10558">
    <property type="entry name" value="MTP18"/>
    <property type="match status" value="2"/>
</dbReference>
<dbReference type="PANTHER" id="PTHR11001:SF2">
    <property type="entry name" value="MITOCHONDRIAL FISSION PROCESS PROTEIN 1"/>
    <property type="match status" value="1"/>
</dbReference>
<reference evidence="4 5" key="1">
    <citation type="submission" date="2024-07" db="EMBL/GenBank/DDBJ databases">
        <title>Chromosome-level genome assembly of the water stick insect Ranatra chinensis (Heteroptera: Nepidae).</title>
        <authorList>
            <person name="Liu X."/>
        </authorList>
    </citation>
    <scope>NUCLEOTIDE SEQUENCE [LARGE SCALE GENOMIC DNA]</scope>
    <source>
        <strain evidence="4">Cailab_2021Rc</strain>
        <tissue evidence="4">Muscle</tissue>
    </source>
</reference>
<dbReference type="AlphaFoldDB" id="A0ABD0Y1S4"/>
<protein>
    <recommendedName>
        <fullName evidence="2">Mitochondrial fission process protein 1</fullName>
    </recommendedName>
    <alternativeName>
        <fullName evidence="3">Mitochondrial 18 kDa protein</fullName>
    </alternativeName>
</protein>
<evidence type="ECO:0000313" key="4">
    <source>
        <dbReference type="EMBL" id="KAL1116895.1"/>
    </source>
</evidence>
<name>A0ABD0Y1S4_9HEMI</name>
<dbReference type="PANTHER" id="PTHR11001">
    <property type="entry name" value="MITOCHONDRIAL FISSION PROCESS PROTEIN 1"/>
    <property type="match status" value="1"/>
</dbReference>
<comment type="similarity">
    <text evidence="1">Belongs to the MTFP1 family.</text>
</comment>
<gene>
    <name evidence="4" type="ORF">AAG570_005364</name>
</gene>
<evidence type="ECO:0000256" key="2">
    <source>
        <dbReference type="ARBA" id="ARBA00017835"/>
    </source>
</evidence>
<dbReference type="Proteomes" id="UP001558652">
    <property type="component" value="Unassembled WGS sequence"/>
</dbReference>
<proteinExistence type="inferred from homology"/>
<comment type="caution">
    <text evidence="4">The sequence shown here is derived from an EMBL/GenBank/DDBJ whole genome shotgun (WGS) entry which is preliminary data.</text>
</comment>
<evidence type="ECO:0000256" key="1">
    <source>
        <dbReference type="ARBA" id="ARBA00009224"/>
    </source>
</evidence>